<feature type="compositionally biased region" description="Polar residues" evidence="1">
    <location>
        <begin position="154"/>
        <end position="167"/>
    </location>
</feature>
<reference evidence="4" key="3">
    <citation type="submission" date="2025-04" db="UniProtKB">
        <authorList>
            <consortium name="RefSeq"/>
        </authorList>
    </citation>
    <scope>IDENTIFICATION</scope>
    <source>
        <strain evidence="4">CBS 781.70</strain>
    </source>
</reference>
<feature type="region of interest" description="Disordered" evidence="1">
    <location>
        <begin position="36"/>
        <end position="173"/>
    </location>
</feature>
<name>A0A6G1FTL1_9PEZI</name>
<dbReference type="RefSeq" id="XP_033530679.1">
    <property type="nucleotide sequence ID" value="XM_033674125.1"/>
</dbReference>
<evidence type="ECO:0000313" key="4">
    <source>
        <dbReference type="RefSeq" id="XP_033530679.1"/>
    </source>
</evidence>
<evidence type="ECO:0000313" key="3">
    <source>
        <dbReference type="Proteomes" id="UP000504638"/>
    </source>
</evidence>
<evidence type="ECO:0000313" key="2">
    <source>
        <dbReference type="EMBL" id="KAF1809048.1"/>
    </source>
</evidence>
<reference evidence="4" key="2">
    <citation type="submission" date="2020-04" db="EMBL/GenBank/DDBJ databases">
        <authorList>
            <consortium name="NCBI Genome Project"/>
        </authorList>
    </citation>
    <scope>NUCLEOTIDE SEQUENCE</scope>
    <source>
        <strain evidence="4">CBS 781.70</strain>
    </source>
</reference>
<dbReference type="AlphaFoldDB" id="A0A6G1FTL1"/>
<sequence>MFLTPVKPRDKVVSAEDVLSALYYVHVDRPEDQDFLESARSQRLPTQDAVPLDSSYRIPRKDLPAVSEHGLPPSNSRPLPDLPDLEPWNRSSPIPEADGLGWPPKGPRNEPASSPFRIARKQPPNRNPDSPRSAYPGPRSLVADSSDHPPSLSMDISTETTSMTPTGIASHGFPPEDVLTLIRRDPASDSQWNVATISDPVPINVSSHPSKSEATFIRKSGTPLYVEVSNPGYSKFIASATTGINKSQLSVSDDRRVRCDVFWRRIWVEGSQISERPFSDGHRKSHSHDSTSRFTAALKVRSRHQSKPSFDSGGHRPSSFGPSQNRLELSATERKRSAKRCYTFLSPWGGRCEFIESLVTGSLKVCWIR</sequence>
<dbReference type="EMBL" id="ML975176">
    <property type="protein sequence ID" value="KAF1809048.1"/>
    <property type="molecule type" value="Genomic_DNA"/>
</dbReference>
<accession>A0A6G1FTL1</accession>
<proteinExistence type="predicted"/>
<evidence type="ECO:0000256" key="1">
    <source>
        <dbReference type="SAM" id="MobiDB-lite"/>
    </source>
</evidence>
<keyword evidence="3" id="KW-1185">Reference proteome</keyword>
<reference evidence="2 4" key="1">
    <citation type="submission" date="2020-01" db="EMBL/GenBank/DDBJ databases">
        <authorList>
            <consortium name="DOE Joint Genome Institute"/>
            <person name="Haridas S."/>
            <person name="Albert R."/>
            <person name="Binder M."/>
            <person name="Bloem J."/>
            <person name="Labutti K."/>
            <person name="Salamov A."/>
            <person name="Andreopoulos B."/>
            <person name="Baker S.E."/>
            <person name="Barry K."/>
            <person name="Bills G."/>
            <person name="Bluhm B.H."/>
            <person name="Cannon C."/>
            <person name="Castanera R."/>
            <person name="Culley D.E."/>
            <person name="Daum C."/>
            <person name="Ezra D."/>
            <person name="Gonzalez J.B."/>
            <person name="Henrissat B."/>
            <person name="Kuo A."/>
            <person name="Liang C."/>
            <person name="Lipzen A."/>
            <person name="Lutzoni F."/>
            <person name="Magnuson J."/>
            <person name="Mondo S."/>
            <person name="Nolan M."/>
            <person name="Ohm R."/>
            <person name="Pangilinan J."/>
            <person name="Park H.-J."/>
            <person name="Ramirez L."/>
            <person name="Alfaro M."/>
            <person name="Sun H."/>
            <person name="Tritt A."/>
            <person name="Yoshinaga Y."/>
            <person name="Zwiers L.-H."/>
            <person name="Turgeon B.G."/>
            <person name="Goodwin S.B."/>
            <person name="Spatafora J.W."/>
            <person name="Crous P.W."/>
            <person name="Grigoriev I.V."/>
        </authorList>
    </citation>
    <scope>NUCLEOTIDE SEQUENCE</scope>
    <source>
        <strain evidence="2 4">CBS 781.70</strain>
    </source>
</reference>
<organism evidence="2">
    <name type="scientific">Eremomyces bilateralis CBS 781.70</name>
    <dbReference type="NCBI Taxonomy" id="1392243"/>
    <lineage>
        <taxon>Eukaryota</taxon>
        <taxon>Fungi</taxon>
        <taxon>Dikarya</taxon>
        <taxon>Ascomycota</taxon>
        <taxon>Pezizomycotina</taxon>
        <taxon>Dothideomycetes</taxon>
        <taxon>Dothideomycetes incertae sedis</taxon>
        <taxon>Eremomycetales</taxon>
        <taxon>Eremomycetaceae</taxon>
        <taxon>Eremomyces</taxon>
    </lineage>
</organism>
<feature type="region of interest" description="Disordered" evidence="1">
    <location>
        <begin position="305"/>
        <end position="326"/>
    </location>
</feature>
<dbReference type="GeneID" id="54414695"/>
<gene>
    <name evidence="2 4" type="ORF">P152DRAFT_174537</name>
</gene>
<protein>
    <submittedName>
        <fullName evidence="2 4">Uncharacterized protein</fullName>
    </submittedName>
</protein>
<dbReference type="OrthoDB" id="5426191at2759"/>
<dbReference type="Proteomes" id="UP000504638">
    <property type="component" value="Unplaced"/>
</dbReference>